<feature type="region of interest" description="Disordered" evidence="1">
    <location>
        <begin position="67"/>
        <end position="88"/>
    </location>
</feature>
<sequence length="88" mass="9510">GLSDAKIGPQSCEAATSSGELFFPVRPGKDEQLCHGKLKNKHSTAFVEDSSCRHYSTDSAAFLKERTQRKRSAGEDGCVAAKNDKSFS</sequence>
<comment type="caution">
    <text evidence="2">The sequence shown here is derived from an EMBL/GenBank/DDBJ whole genome shotgun (WGS) entry which is preliminary data.</text>
</comment>
<evidence type="ECO:0000256" key="1">
    <source>
        <dbReference type="SAM" id="MobiDB-lite"/>
    </source>
</evidence>
<protein>
    <submittedName>
        <fullName evidence="2">Receptor tyrosine-protein kinase erbB-4-like</fullName>
    </submittedName>
</protein>
<name>A0A8J4TJ07_CLAMG</name>
<keyword evidence="2" id="KW-0675">Receptor</keyword>
<dbReference type="Proteomes" id="UP000727407">
    <property type="component" value="Unassembled WGS sequence"/>
</dbReference>
<proteinExistence type="predicted"/>
<reference evidence="2" key="1">
    <citation type="submission" date="2020-07" db="EMBL/GenBank/DDBJ databases">
        <title>Clarias magur genome sequencing, assembly and annotation.</title>
        <authorList>
            <person name="Kushwaha B."/>
            <person name="Kumar R."/>
            <person name="Das P."/>
            <person name="Joshi C.G."/>
            <person name="Kumar D."/>
            <person name="Nagpure N.S."/>
            <person name="Pandey M."/>
            <person name="Agarwal S."/>
            <person name="Srivastava S."/>
            <person name="Singh M."/>
            <person name="Sahoo L."/>
            <person name="Jayasankar P."/>
            <person name="Meher P.K."/>
            <person name="Koringa P.G."/>
            <person name="Iquebal M.A."/>
            <person name="Das S.P."/>
            <person name="Bit A."/>
            <person name="Patnaik S."/>
            <person name="Patel N."/>
            <person name="Shah T.M."/>
            <person name="Hinsu A."/>
            <person name="Jena J.K."/>
        </authorList>
    </citation>
    <scope>NUCLEOTIDE SEQUENCE</scope>
    <source>
        <strain evidence="2">CIFAMagur01</strain>
        <tissue evidence="2">Testis</tissue>
    </source>
</reference>
<dbReference type="AlphaFoldDB" id="A0A8J4TJ07"/>
<evidence type="ECO:0000313" key="3">
    <source>
        <dbReference type="Proteomes" id="UP000727407"/>
    </source>
</evidence>
<evidence type="ECO:0000313" key="2">
    <source>
        <dbReference type="EMBL" id="KAF5891493.1"/>
    </source>
</evidence>
<accession>A0A8J4TJ07</accession>
<keyword evidence="3" id="KW-1185">Reference proteome</keyword>
<dbReference type="EMBL" id="QNUK01000579">
    <property type="protein sequence ID" value="KAF5891493.1"/>
    <property type="molecule type" value="Genomic_DNA"/>
</dbReference>
<keyword evidence="2" id="KW-0808">Transferase</keyword>
<gene>
    <name evidence="2" type="primary">ErbB4a</name>
    <name evidence="2" type="ORF">DAT39_018809</name>
</gene>
<feature type="non-terminal residue" evidence="2">
    <location>
        <position position="88"/>
    </location>
</feature>
<organism evidence="2 3">
    <name type="scientific">Clarias magur</name>
    <name type="common">Asian catfish</name>
    <name type="synonym">Macropteronotus magur</name>
    <dbReference type="NCBI Taxonomy" id="1594786"/>
    <lineage>
        <taxon>Eukaryota</taxon>
        <taxon>Metazoa</taxon>
        <taxon>Chordata</taxon>
        <taxon>Craniata</taxon>
        <taxon>Vertebrata</taxon>
        <taxon>Euteleostomi</taxon>
        <taxon>Actinopterygii</taxon>
        <taxon>Neopterygii</taxon>
        <taxon>Teleostei</taxon>
        <taxon>Ostariophysi</taxon>
        <taxon>Siluriformes</taxon>
        <taxon>Clariidae</taxon>
        <taxon>Clarias</taxon>
    </lineage>
</organism>
<feature type="non-terminal residue" evidence="2">
    <location>
        <position position="1"/>
    </location>
</feature>
<dbReference type="GO" id="GO:0016301">
    <property type="term" value="F:kinase activity"/>
    <property type="evidence" value="ECO:0007669"/>
    <property type="project" value="UniProtKB-KW"/>
</dbReference>
<keyword evidence="2" id="KW-0418">Kinase</keyword>